<dbReference type="InterPro" id="IPR043129">
    <property type="entry name" value="ATPase_NBD"/>
</dbReference>
<protein>
    <recommendedName>
        <fullName evidence="1">Anhydro-N-acetylmuramic acid kinase</fullName>
        <ecNumber evidence="1">2.7.1.170</ecNumber>
    </recommendedName>
    <alternativeName>
        <fullName evidence="1">AnhMurNAc kinase</fullName>
    </alternativeName>
</protein>
<comment type="pathway">
    <text evidence="1">Cell wall biogenesis; peptidoglycan recycling.</text>
</comment>
<dbReference type="NCBIfam" id="NF007139">
    <property type="entry name" value="PRK09585.1-3"/>
    <property type="match status" value="1"/>
</dbReference>
<accession>A0A8J6P3D5</accession>
<comment type="caution">
    <text evidence="2">The sequence shown here is derived from an EMBL/GenBank/DDBJ whole genome shotgun (WGS) entry which is preliminary data.</text>
</comment>
<dbReference type="PANTHER" id="PTHR30605:SF0">
    <property type="entry name" value="ANHYDRO-N-ACETYLMURAMIC ACID KINASE"/>
    <property type="match status" value="1"/>
</dbReference>
<keyword evidence="1" id="KW-0547">Nucleotide-binding</keyword>
<feature type="binding site" evidence="1">
    <location>
        <begin position="11"/>
        <end position="18"/>
    </location>
    <ligand>
        <name>ATP</name>
        <dbReference type="ChEBI" id="CHEBI:30616"/>
    </ligand>
</feature>
<dbReference type="CDD" id="cd24050">
    <property type="entry name" value="ASKHA_NBD_ANMK"/>
    <property type="match status" value="1"/>
</dbReference>
<comment type="similarity">
    <text evidence="1">Belongs to the anhydro-N-acetylmuramic acid kinase family.</text>
</comment>
<dbReference type="GO" id="GO:0097175">
    <property type="term" value="P:1,6-anhydro-N-acetyl-beta-muramic acid catabolic process"/>
    <property type="evidence" value="ECO:0007669"/>
    <property type="project" value="UniProtKB-UniRule"/>
</dbReference>
<keyword evidence="1 2" id="KW-0418">Kinase</keyword>
<organism evidence="2 3">
    <name type="scientific">Candidatus Thiopontia autotrophica</name>
    <dbReference type="NCBI Taxonomy" id="2841688"/>
    <lineage>
        <taxon>Bacteria</taxon>
        <taxon>Pseudomonadati</taxon>
        <taxon>Pseudomonadota</taxon>
        <taxon>Gammaproteobacteria</taxon>
        <taxon>Candidatus Thiopontia</taxon>
    </lineage>
</organism>
<dbReference type="EC" id="2.7.1.170" evidence="1"/>
<dbReference type="GO" id="GO:0005524">
    <property type="term" value="F:ATP binding"/>
    <property type="evidence" value="ECO:0007669"/>
    <property type="project" value="UniProtKB-UniRule"/>
</dbReference>
<comment type="pathway">
    <text evidence="1">Amino-sugar metabolism; 1,6-anhydro-N-acetylmuramate degradation.</text>
</comment>
<dbReference type="Pfam" id="PF03702">
    <property type="entry name" value="AnmK"/>
    <property type="match status" value="1"/>
</dbReference>
<dbReference type="EMBL" id="JACNFK010000023">
    <property type="protein sequence ID" value="MBC8519394.1"/>
    <property type="molecule type" value="Genomic_DNA"/>
</dbReference>
<sequence length="371" mass="39241">MSEYFVGLMSGTSMDGVDAVVVDFSTFPPSLCATDVTQISPSLKERILALCMEGENEIERMGELDVELGVLFSDAAVAVVEKAGLAAEKIVAIGSHGQTIRHKPTGSTPFTLQIGDPNIVAQRTGITTVADFRRRDIAAGGEGAPLAPAYHRWLMRGQSGAVVNIGGMANVTLLPADRGAPVVGFDTGPGNVLMDYWAEESFGTRMDKDGLFARQGELSSSLLKSMLSDPFFSRPSPKSTGRELFNSDWLYGGWSSLVKSLPVEDVAATLCELTAVTVADAVRDQNVGRQQLLVCGGGAHNSFLLERMAVNLSGWSVDSTASIGVDPDWVEAVAFGWLARQTVRGDVGNIPSVTGANQSVILGAIFPVKSA</sequence>
<dbReference type="Proteomes" id="UP000654401">
    <property type="component" value="Unassembled WGS sequence"/>
</dbReference>
<dbReference type="PANTHER" id="PTHR30605">
    <property type="entry name" value="ANHYDRO-N-ACETYLMURAMIC ACID KINASE"/>
    <property type="match status" value="1"/>
</dbReference>
<dbReference type="SUPFAM" id="SSF53067">
    <property type="entry name" value="Actin-like ATPase domain"/>
    <property type="match status" value="1"/>
</dbReference>
<dbReference type="InterPro" id="IPR005338">
    <property type="entry name" value="Anhydro_N_Ac-Mur_kinase"/>
</dbReference>
<gene>
    <name evidence="1" type="primary">anmK</name>
    <name evidence="2" type="ORF">H8D24_03180</name>
</gene>
<evidence type="ECO:0000256" key="1">
    <source>
        <dbReference type="HAMAP-Rule" id="MF_01270"/>
    </source>
</evidence>
<dbReference type="GO" id="GO:0009254">
    <property type="term" value="P:peptidoglycan turnover"/>
    <property type="evidence" value="ECO:0007669"/>
    <property type="project" value="UniProtKB-UniRule"/>
</dbReference>
<keyword evidence="1" id="KW-0067">ATP-binding</keyword>
<dbReference type="GO" id="GO:0016773">
    <property type="term" value="F:phosphotransferase activity, alcohol group as acceptor"/>
    <property type="evidence" value="ECO:0007669"/>
    <property type="project" value="UniProtKB-UniRule"/>
</dbReference>
<reference evidence="2 3" key="1">
    <citation type="submission" date="2020-08" db="EMBL/GenBank/DDBJ databases">
        <title>Bridging the membrane lipid divide: bacteria of the FCB group superphylum have the potential to synthesize archaeal ether lipids.</title>
        <authorList>
            <person name="Villanueva L."/>
            <person name="Von Meijenfeldt F.A.B."/>
            <person name="Westbye A.B."/>
            <person name="Yadav S."/>
            <person name="Hopmans E.C."/>
            <person name="Dutilh B.E."/>
            <person name="Sinninghe Damste J.S."/>
        </authorList>
    </citation>
    <scope>NUCLEOTIDE SEQUENCE [LARGE SCALE GENOMIC DNA]</scope>
    <source>
        <strain evidence="2">NIOZ-UU100</strain>
    </source>
</reference>
<evidence type="ECO:0000313" key="3">
    <source>
        <dbReference type="Proteomes" id="UP000654401"/>
    </source>
</evidence>
<dbReference type="UniPathway" id="UPA00343"/>
<keyword evidence="1 2" id="KW-0808">Transferase</keyword>
<name>A0A8J6P3D5_9GAMM</name>
<comment type="function">
    <text evidence="1">Catalyzes the specific phosphorylation of 1,6-anhydro-N-acetylmuramic acid (anhMurNAc) with the simultaneous cleavage of the 1,6-anhydro ring, generating MurNAc-6-P. Is required for the utilization of anhMurNAc either imported from the medium or derived from its own cell wall murein, and thus plays a role in cell wall recycling.</text>
</comment>
<dbReference type="Gene3D" id="3.30.420.40">
    <property type="match status" value="2"/>
</dbReference>
<dbReference type="UniPathway" id="UPA00544"/>
<dbReference type="GO" id="GO:0016301">
    <property type="term" value="F:kinase activity"/>
    <property type="evidence" value="ECO:0007669"/>
    <property type="project" value="UniProtKB-KW"/>
</dbReference>
<comment type="catalytic activity">
    <reaction evidence="1">
        <text>1,6-anhydro-N-acetyl-beta-muramate + ATP + H2O = N-acetyl-D-muramate 6-phosphate + ADP + H(+)</text>
        <dbReference type="Rhea" id="RHEA:24952"/>
        <dbReference type="ChEBI" id="CHEBI:15377"/>
        <dbReference type="ChEBI" id="CHEBI:15378"/>
        <dbReference type="ChEBI" id="CHEBI:30616"/>
        <dbReference type="ChEBI" id="CHEBI:58690"/>
        <dbReference type="ChEBI" id="CHEBI:58722"/>
        <dbReference type="ChEBI" id="CHEBI:456216"/>
        <dbReference type="EC" id="2.7.1.170"/>
    </reaction>
</comment>
<dbReference type="AlphaFoldDB" id="A0A8J6P3D5"/>
<dbReference type="GO" id="GO:0006040">
    <property type="term" value="P:amino sugar metabolic process"/>
    <property type="evidence" value="ECO:0007669"/>
    <property type="project" value="InterPro"/>
</dbReference>
<evidence type="ECO:0000313" key="2">
    <source>
        <dbReference type="EMBL" id="MBC8519394.1"/>
    </source>
</evidence>
<keyword evidence="1" id="KW-0119">Carbohydrate metabolism</keyword>
<dbReference type="HAMAP" id="MF_01270">
    <property type="entry name" value="AnhMurNAc_kinase"/>
    <property type="match status" value="1"/>
</dbReference>
<proteinExistence type="inferred from homology"/>